<accession>A0A4Q0XCU2</accession>
<keyword evidence="2" id="KW-1185">Reference proteome</keyword>
<dbReference type="Proteomes" id="UP000289792">
    <property type="component" value="Unassembled WGS sequence"/>
</dbReference>
<dbReference type="OrthoDB" id="1454687at2"/>
<protein>
    <submittedName>
        <fullName evidence="1">Uncharacterized protein</fullName>
    </submittedName>
</protein>
<gene>
    <name evidence="1" type="ORF">ESZ48_18685</name>
</gene>
<comment type="caution">
    <text evidence="1">The sequence shown here is derived from an EMBL/GenBank/DDBJ whole genome shotgun (WGS) entry which is preliminary data.</text>
</comment>
<dbReference type="EMBL" id="SDDZ01000021">
    <property type="protein sequence ID" value="RXJ43772.1"/>
    <property type="molecule type" value="Genomic_DNA"/>
</dbReference>
<proteinExistence type="predicted"/>
<dbReference type="AlphaFoldDB" id="A0A4Q0XCU2"/>
<name>A0A4Q0XCU2_9FLAO</name>
<evidence type="ECO:0000313" key="2">
    <source>
        <dbReference type="Proteomes" id="UP000289792"/>
    </source>
</evidence>
<dbReference type="RefSeq" id="WP_129019030.1">
    <property type="nucleotide sequence ID" value="NZ_SDDZ01000021.1"/>
</dbReference>
<sequence>MCLDILFFIGYVIEDERPWHSIIGWTYQFFSEYIIEEVFFEKGMVSGHMQTIDSAPIKASTLMDSLER</sequence>
<organism evidence="1 2">
    <name type="scientific">Gelidibacter gilvus</name>
    <dbReference type="NCBI Taxonomy" id="59602"/>
    <lineage>
        <taxon>Bacteria</taxon>
        <taxon>Pseudomonadati</taxon>
        <taxon>Bacteroidota</taxon>
        <taxon>Flavobacteriia</taxon>
        <taxon>Flavobacteriales</taxon>
        <taxon>Flavobacteriaceae</taxon>
        <taxon>Gelidibacter</taxon>
    </lineage>
</organism>
<evidence type="ECO:0000313" key="1">
    <source>
        <dbReference type="EMBL" id="RXJ43772.1"/>
    </source>
</evidence>
<reference evidence="1 2" key="1">
    <citation type="submission" date="2019-01" db="EMBL/GenBank/DDBJ databases">
        <title>Genome sequence of the Antarctic species Gelidibacter gilvus ACAM 158(T).</title>
        <authorList>
            <person name="Bowman J.P."/>
        </authorList>
    </citation>
    <scope>NUCLEOTIDE SEQUENCE [LARGE SCALE GENOMIC DNA]</scope>
    <source>
        <strain evidence="1 2">IC158</strain>
    </source>
</reference>